<organism evidence="1 2">
    <name type="scientific">Flavobacterium urocaniciphilum</name>
    <dbReference type="NCBI Taxonomy" id="1299341"/>
    <lineage>
        <taxon>Bacteria</taxon>
        <taxon>Pseudomonadati</taxon>
        <taxon>Bacteroidota</taxon>
        <taxon>Flavobacteriia</taxon>
        <taxon>Flavobacteriales</taxon>
        <taxon>Flavobacteriaceae</taxon>
        <taxon>Flavobacterium</taxon>
    </lineage>
</organism>
<proteinExistence type="predicted"/>
<reference evidence="1 2" key="1">
    <citation type="submission" date="2016-10" db="EMBL/GenBank/DDBJ databases">
        <authorList>
            <person name="de Groot N.N."/>
        </authorList>
    </citation>
    <scope>NUCLEOTIDE SEQUENCE [LARGE SCALE GENOMIC DNA]</scope>
    <source>
        <strain evidence="1 2">DSM 27078</strain>
    </source>
</reference>
<dbReference type="AlphaFoldDB" id="A0A1H9AIB7"/>
<dbReference type="EMBL" id="FOEI01000002">
    <property type="protein sequence ID" value="SEP76486.1"/>
    <property type="molecule type" value="Genomic_DNA"/>
</dbReference>
<protein>
    <recommendedName>
        <fullName evidence="3">Lipoprotein</fullName>
    </recommendedName>
</protein>
<evidence type="ECO:0008006" key="3">
    <source>
        <dbReference type="Google" id="ProtNLM"/>
    </source>
</evidence>
<name>A0A1H9AIB7_9FLAO</name>
<keyword evidence="2" id="KW-1185">Reference proteome</keyword>
<dbReference type="PROSITE" id="PS51257">
    <property type="entry name" value="PROKAR_LIPOPROTEIN"/>
    <property type="match status" value="1"/>
</dbReference>
<evidence type="ECO:0000313" key="1">
    <source>
        <dbReference type="EMBL" id="SEP76486.1"/>
    </source>
</evidence>
<evidence type="ECO:0000313" key="2">
    <source>
        <dbReference type="Proteomes" id="UP000198648"/>
    </source>
</evidence>
<dbReference type="RefSeq" id="WP_177177128.1">
    <property type="nucleotide sequence ID" value="NZ_FOEI01000002.1"/>
</dbReference>
<accession>A0A1H9AIB7</accession>
<sequence>MKKIIVAVVFGSLLLTSCGPKRMGCGPYRRCEVKMPTKMNSDSNKSKLS</sequence>
<dbReference type="STRING" id="1299341.SAMN05444005_102171"/>
<gene>
    <name evidence="1" type="ORF">SAMN05444005_102171</name>
</gene>
<dbReference type="Proteomes" id="UP000198648">
    <property type="component" value="Unassembled WGS sequence"/>
</dbReference>